<protein>
    <submittedName>
        <fullName evidence="2">Sugar phosphate isomerase/epimerase family protein</fullName>
    </submittedName>
</protein>
<dbReference type="RefSeq" id="WP_337335327.1">
    <property type="nucleotide sequence ID" value="NZ_JBBDHC010000009.1"/>
</dbReference>
<keyword evidence="2" id="KW-0413">Isomerase</keyword>
<dbReference type="SUPFAM" id="SSF51658">
    <property type="entry name" value="Xylose isomerase-like"/>
    <property type="match status" value="2"/>
</dbReference>
<dbReference type="InterPro" id="IPR050312">
    <property type="entry name" value="IolE/XylAMocC-like"/>
</dbReference>
<gene>
    <name evidence="2" type="ORF">WB794_07990</name>
</gene>
<dbReference type="InterPro" id="IPR036237">
    <property type="entry name" value="Xyl_isomerase-like_sf"/>
</dbReference>
<dbReference type="InterPro" id="IPR013022">
    <property type="entry name" value="Xyl_isomerase-like_TIM-brl"/>
</dbReference>
<evidence type="ECO:0000313" key="2">
    <source>
        <dbReference type="EMBL" id="MEJ1249611.1"/>
    </source>
</evidence>
<dbReference type="Proteomes" id="UP001364472">
    <property type="component" value="Unassembled WGS sequence"/>
</dbReference>
<dbReference type="AlphaFoldDB" id="A0AAW9R623"/>
<keyword evidence="3" id="KW-1185">Reference proteome</keyword>
<proteinExistence type="predicted"/>
<accession>A0AAW9R623</accession>
<dbReference type="EMBL" id="JBBDHC010000009">
    <property type="protein sequence ID" value="MEJ1249611.1"/>
    <property type="molecule type" value="Genomic_DNA"/>
</dbReference>
<dbReference type="PANTHER" id="PTHR12110">
    <property type="entry name" value="HYDROXYPYRUVATE ISOMERASE"/>
    <property type="match status" value="1"/>
</dbReference>
<reference evidence="2 3" key="1">
    <citation type="journal article" date="2016" name="Antonie Van Leeuwenhoek">
        <title>Denitratimonas tolerans gen. nov., sp. nov., a denitrifying bacterium isolated from a bioreactor for tannery wastewater treatment.</title>
        <authorList>
            <person name="Han S.I."/>
            <person name="Kim J.O."/>
            <person name="Lee Y.R."/>
            <person name="Ekpeghere K.I."/>
            <person name="Koh S.C."/>
            <person name="Whang K.S."/>
        </authorList>
    </citation>
    <scope>NUCLEOTIDE SEQUENCE [LARGE SCALE GENOMIC DNA]</scope>
    <source>
        <strain evidence="2 3">KACC 17565</strain>
    </source>
</reference>
<evidence type="ECO:0000259" key="1">
    <source>
        <dbReference type="Pfam" id="PF01261"/>
    </source>
</evidence>
<name>A0AAW9R623_9GAMM</name>
<evidence type="ECO:0000313" key="3">
    <source>
        <dbReference type="Proteomes" id="UP001364472"/>
    </source>
</evidence>
<dbReference type="PANTHER" id="PTHR12110:SF21">
    <property type="entry name" value="XYLOSE ISOMERASE-LIKE TIM BARREL DOMAIN-CONTAINING PROTEIN"/>
    <property type="match status" value="1"/>
</dbReference>
<dbReference type="Pfam" id="PF01261">
    <property type="entry name" value="AP_endonuc_2"/>
    <property type="match status" value="1"/>
</dbReference>
<dbReference type="Gene3D" id="3.20.20.150">
    <property type="entry name" value="Divalent-metal-dependent TIM barrel enzymes"/>
    <property type="match status" value="2"/>
</dbReference>
<feature type="domain" description="Xylose isomerase-like TIM barrel" evidence="1">
    <location>
        <begin position="22"/>
        <end position="235"/>
    </location>
</feature>
<sequence>MGAIRLSYSTFGLTNLDFLDAIDAVDRAGYEGIEISFHRDQFNPFNIDDDYLAVVRKRLDARRVTAACVATASHFFDPHRPHEPSLMALEKAARMRRIDLVKRGIRVARGLGVNLVTFGSGFIRDEHVANPGVDPGELLAESIHECLREIRDDEDMTLLIEPEPGMHIETMAQGLALLDQVNSPRFKLHIDICHAYCSEKNYLDALRAAAPQARYLHISDAREGYNLKIVHDREDLAPDLDFASVLVHFEDTADFLLLDRDHPIHFREAAPSAARARRIETLLDRAGVRKDLEVVGYSSLYAGSSALDDEIFTYLISMPGLSYDVLERARPVVGYLRGARGAARVDRMVANTLTGVVHFHEIPGEGTLDLAGSFRALVEGGFSGYGSVELYHHVEGWQKALDDSYRHLAPLAAAH</sequence>
<comment type="caution">
    <text evidence="2">The sequence shown here is derived from an EMBL/GenBank/DDBJ whole genome shotgun (WGS) entry which is preliminary data.</text>
</comment>
<organism evidence="2 3">
    <name type="scientific">Denitratimonas tolerans</name>
    <dbReference type="NCBI Taxonomy" id="1338420"/>
    <lineage>
        <taxon>Bacteria</taxon>
        <taxon>Pseudomonadati</taxon>
        <taxon>Pseudomonadota</taxon>
        <taxon>Gammaproteobacteria</taxon>
        <taxon>Lysobacterales</taxon>
        <taxon>Lysobacteraceae</taxon>
        <taxon>Denitratimonas</taxon>
    </lineage>
</organism>
<dbReference type="GO" id="GO:0016853">
    <property type="term" value="F:isomerase activity"/>
    <property type="evidence" value="ECO:0007669"/>
    <property type="project" value="UniProtKB-KW"/>
</dbReference>